<reference evidence="5" key="1">
    <citation type="submission" date="2013-05" db="EMBL/GenBank/DDBJ databases">
        <title>Draft genome sequences of six wheat associated Fusarium spp. isolates.</title>
        <authorList>
            <person name="Moolhuijzen P.M."/>
            <person name="Manners J.M."/>
            <person name="Wilcox S."/>
            <person name="Bellgard M.I."/>
            <person name="Gardiner D.M."/>
        </authorList>
    </citation>
    <scope>NUCLEOTIDE SEQUENCE</scope>
    <source>
        <strain evidence="5">CS5907</strain>
    </source>
</reference>
<dbReference type="PANTHER" id="PTHR10353">
    <property type="entry name" value="GLYCOSYL HYDROLASE"/>
    <property type="match status" value="1"/>
</dbReference>
<gene>
    <name evidence="5" type="ORF">BN851_0149660</name>
</gene>
<dbReference type="AlphaFoldDB" id="A0A090ME61"/>
<dbReference type="EMBL" id="CBMG010003658">
    <property type="protein sequence ID" value="CEG03975.1"/>
    <property type="molecule type" value="Genomic_DNA"/>
</dbReference>
<organism evidence="5">
    <name type="scientific">Fusarium acuminatum CS5907</name>
    <dbReference type="NCBI Taxonomy" id="1318461"/>
    <lineage>
        <taxon>Eukaryota</taxon>
        <taxon>Fungi</taxon>
        <taxon>Dikarya</taxon>
        <taxon>Ascomycota</taxon>
        <taxon>Pezizomycotina</taxon>
        <taxon>Sordariomycetes</taxon>
        <taxon>Hypocreomycetidae</taxon>
        <taxon>Hypocreales</taxon>
        <taxon>Nectriaceae</taxon>
        <taxon>Fusarium</taxon>
        <taxon>Fusarium tricinctum species complex</taxon>
    </lineage>
</organism>
<evidence type="ECO:0000256" key="3">
    <source>
        <dbReference type="ARBA" id="ARBA00023295"/>
    </source>
</evidence>
<proteinExistence type="inferred from homology"/>
<name>A0A090ME61_9HYPO</name>
<accession>A0A090ME61</accession>
<keyword evidence="2" id="KW-0378">Hydrolase</keyword>
<dbReference type="GO" id="GO:0005975">
    <property type="term" value="P:carbohydrate metabolic process"/>
    <property type="evidence" value="ECO:0007669"/>
    <property type="project" value="InterPro"/>
</dbReference>
<sequence>MPEYVKLLKSLGVNAYRFSIAWSRIIPLSGHNDPVNEKGVRFYNNLIDNLLAHGIKPVATLYHWDLPQVIYDRYEGFLGTEEFRADFTRYSRLCFSLFGDRVKKWITFNEPYIISINAHCNGTLAPGRYAETGADTKKEPWRVSHTIILAHADIVQMYVREFPPLQNGTISIILNGHYYKPYDADSNANCYAAQRRLEFYIG</sequence>
<keyword evidence="3" id="KW-0326">Glycosidase</keyword>
<dbReference type="SUPFAM" id="SSF51445">
    <property type="entry name" value="(Trans)glycosidases"/>
    <property type="match status" value="1"/>
</dbReference>
<evidence type="ECO:0000313" key="5">
    <source>
        <dbReference type="EMBL" id="CEG03975.1"/>
    </source>
</evidence>
<comment type="caution">
    <text evidence="5">The sequence shown here is derived from an EMBL/GenBank/DDBJ whole genome shotgun (WGS) entry which is preliminary data.</text>
</comment>
<evidence type="ECO:0000256" key="2">
    <source>
        <dbReference type="ARBA" id="ARBA00022801"/>
    </source>
</evidence>
<dbReference type="InterPro" id="IPR001360">
    <property type="entry name" value="Glyco_hydro_1"/>
</dbReference>
<dbReference type="Pfam" id="PF00232">
    <property type="entry name" value="Glyco_hydro_1"/>
    <property type="match status" value="1"/>
</dbReference>
<dbReference type="Gene3D" id="3.20.20.80">
    <property type="entry name" value="Glycosidases"/>
    <property type="match status" value="1"/>
</dbReference>
<dbReference type="GO" id="GO:0008422">
    <property type="term" value="F:beta-glucosidase activity"/>
    <property type="evidence" value="ECO:0007669"/>
    <property type="project" value="TreeGrafter"/>
</dbReference>
<evidence type="ECO:0000256" key="4">
    <source>
        <dbReference type="RuleBase" id="RU003690"/>
    </source>
</evidence>
<dbReference type="InterPro" id="IPR017853">
    <property type="entry name" value="GH"/>
</dbReference>
<dbReference type="PANTHER" id="PTHR10353:SF36">
    <property type="entry name" value="LP05116P"/>
    <property type="match status" value="1"/>
</dbReference>
<protein>
    <submittedName>
        <fullName evidence="5">WGS project CBMG000000000 data, contig CS5907-c003686</fullName>
    </submittedName>
</protein>
<evidence type="ECO:0000256" key="1">
    <source>
        <dbReference type="ARBA" id="ARBA00010838"/>
    </source>
</evidence>
<comment type="similarity">
    <text evidence="1 4">Belongs to the glycosyl hydrolase 1 family.</text>
</comment>